<keyword evidence="2" id="KW-0812">Transmembrane</keyword>
<feature type="region of interest" description="Disordered" evidence="1">
    <location>
        <begin position="46"/>
        <end position="87"/>
    </location>
</feature>
<dbReference type="InterPro" id="IPR002523">
    <property type="entry name" value="MgTranspt_CorA/ZnTranspt_ZntB"/>
</dbReference>
<feature type="region of interest" description="Disordered" evidence="1">
    <location>
        <begin position="22"/>
        <end position="41"/>
    </location>
</feature>
<comment type="caution">
    <text evidence="3">The sequence shown here is derived from an EMBL/GenBank/DDBJ whole genome shotgun (WGS) entry which is preliminary data.</text>
</comment>
<dbReference type="InterPro" id="IPR050829">
    <property type="entry name" value="CorA_MIT"/>
</dbReference>
<evidence type="ECO:0000313" key="4">
    <source>
        <dbReference type="Proteomes" id="UP001444661"/>
    </source>
</evidence>
<reference evidence="3 4" key="1">
    <citation type="submission" date="2023-01" db="EMBL/GenBank/DDBJ databases">
        <title>Analysis of 21 Apiospora genomes using comparative genomics revels a genus with tremendous synthesis potential of carbohydrate active enzymes and secondary metabolites.</title>
        <authorList>
            <person name="Sorensen T."/>
        </authorList>
    </citation>
    <scope>NUCLEOTIDE SEQUENCE [LARGE SCALE GENOMIC DNA]</scope>
    <source>
        <strain evidence="3 4">CBS 33761</strain>
    </source>
</reference>
<evidence type="ECO:0000256" key="1">
    <source>
        <dbReference type="SAM" id="MobiDB-lite"/>
    </source>
</evidence>
<sequence>MAQYCATPHLDEHCQFKTCNGSPTTNPSIVLSDHDGDDGDGYRYGERDGYHEGFQDGWQARGRDGDDRGYDTDADRSGSEFDEGNSYYSVDDSIKTENFDWAEQFQQPPIHEQPRGERIDRHQLVLDWTAHRQRIRAELRDLRDNDRNRLYHDGDIDQQIPDAGNQNYVAANPQDDSFGQAAFVTYFPVAADDNDHDQDFESRTIPVKQLLDQGHEFFPRSRKARERKSLVWTHIPVNNLEWVYRLMIQIYLKQGNSRDEAEQKSFRTLRLGILAGRRAVGQSTPFHQLGLQSSCHTIKVSEEGERTRDDTLSIFMPYVHWETSIAREHTGRIIESSTTATPDDIDHLPCGVQEKLLRYHIPSNPSFHHRRTLDQFHYPMLNSLEARDRDQVVENTWSEEALSTETPRNDIFPSIFRYVKDSHKRGWIKKSGHLTCCIVDRCASNVFDPHLFIDEKLNFMGPRNRGIVRFSNQLPQMDRQSALFGSITGTDNTRQRNTTTVADANQEFKILIDIKDVLDELDILRSIQKEQEGVLEHYQVPYLRDSPIAEYYLKRKPKEREDILTDLVKKATSAHEHLLQFIDMQQKQTNLAQLRSSEAVLASMRDILESSNRVQNSSRAILESNKQMMKQSEESGEILMTFTVVTIIFLPISTLASMFSLNAQELNDGKLSIGVVFAYIGERISDPWPSKSSSD</sequence>
<dbReference type="PANTHER" id="PTHR47685:SF1">
    <property type="entry name" value="MAGNESIUM TRANSPORT PROTEIN CORA"/>
    <property type="match status" value="1"/>
</dbReference>
<feature type="compositionally biased region" description="Basic and acidic residues" evidence="1">
    <location>
        <begin position="61"/>
        <end position="79"/>
    </location>
</feature>
<dbReference type="EMBL" id="JAQQWK010000009">
    <property type="protein sequence ID" value="KAK8034117.1"/>
    <property type="molecule type" value="Genomic_DNA"/>
</dbReference>
<keyword evidence="2" id="KW-1133">Transmembrane helix</keyword>
<keyword evidence="2" id="KW-0472">Membrane</keyword>
<keyword evidence="4" id="KW-1185">Reference proteome</keyword>
<dbReference type="Gene3D" id="1.20.58.340">
    <property type="entry name" value="Magnesium transport protein CorA, transmembrane region"/>
    <property type="match status" value="1"/>
</dbReference>
<dbReference type="Proteomes" id="UP001444661">
    <property type="component" value="Unassembled WGS sequence"/>
</dbReference>
<accession>A0ABR1SIY2</accession>
<feature type="transmembrane region" description="Helical" evidence="2">
    <location>
        <begin position="638"/>
        <end position="661"/>
    </location>
</feature>
<protein>
    <submittedName>
        <fullName evidence="3">Uncharacterized protein</fullName>
    </submittedName>
</protein>
<gene>
    <name evidence="3" type="ORF">PG993_009112</name>
</gene>
<dbReference type="PANTHER" id="PTHR47685">
    <property type="entry name" value="MAGNESIUM TRANSPORT PROTEIN CORA"/>
    <property type="match status" value="1"/>
</dbReference>
<name>A0ABR1SIY2_9PEZI</name>
<organism evidence="3 4">
    <name type="scientific">Apiospora rasikravindrae</name>
    <dbReference type="NCBI Taxonomy" id="990691"/>
    <lineage>
        <taxon>Eukaryota</taxon>
        <taxon>Fungi</taxon>
        <taxon>Dikarya</taxon>
        <taxon>Ascomycota</taxon>
        <taxon>Pezizomycotina</taxon>
        <taxon>Sordariomycetes</taxon>
        <taxon>Xylariomycetidae</taxon>
        <taxon>Amphisphaeriales</taxon>
        <taxon>Apiosporaceae</taxon>
        <taxon>Apiospora</taxon>
    </lineage>
</organism>
<evidence type="ECO:0000313" key="3">
    <source>
        <dbReference type="EMBL" id="KAK8034117.1"/>
    </source>
</evidence>
<evidence type="ECO:0000256" key="2">
    <source>
        <dbReference type="SAM" id="Phobius"/>
    </source>
</evidence>
<dbReference type="Pfam" id="PF01544">
    <property type="entry name" value="CorA"/>
    <property type="match status" value="1"/>
</dbReference>
<proteinExistence type="predicted"/>